<proteinExistence type="predicted"/>
<evidence type="ECO:0000313" key="2">
    <source>
        <dbReference type="EMBL" id="CDS08290.1"/>
    </source>
</evidence>
<evidence type="ECO:0000256" key="1">
    <source>
        <dbReference type="SAM" id="MobiDB-lite"/>
    </source>
</evidence>
<feature type="region of interest" description="Disordered" evidence="1">
    <location>
        <begin position="1"/>
        <end position="91"/>
    </location>
</feature>
<dbReference type="EMBL" id="LK023324">
    <property type="protein sequence ID" value="CDS08290.1"/>
    <property type="molecule type" value="Genomic_DNA"/>
</dbReference>
<feature type="compositionally biased region" description="Pro residues" evidence="1">
    <location>
        <begin position="350"/>
        <end position="359"/>
    </location>
</feature>
<name>A0A077WLE3_9FUNG</name>
<feature type="compositionally biased region" description="Polar residues" evidence="1">
    <location>
        <begin position="405"/>
        <end position="414"/>
    </location>
</feature>
<protein>
    <submittedName>
        <fullName evidence="2">Uncharacterized protein</fullName>
    </submittedName>
</protein>
<feature type="region of interest" description="Disordered" evidence="1">
    <location>
        <begin position="344"/>
        <end position="480"/>
    </location>
</feature>
<dbReference type="AlphaFoldDB" id="A0A077WLE3"/>
<sequence length="510" mass="57433">MSDSVEYYSSSTSRRSVRTSSSRHYSPPHKRSRSPDRSWDHRRRRSPSPPSSNYKSSHMRSYDTYEIPRKRARTKGSPSSPEPKPTNMLDIYHPSVMGSKVMVRTLPDIKGMQLNLRDSPHREISQAQFDSLAENKKARLVQYYASNVRDPDVDHVIWTSVSVRALNPKERLEAYYFGAYACCWEKPMDLRGLAAAFQGVAKTNVFAEYSAVYAAIQACPSGDSVLIKTSSGPVAHALLRGTFPENNATGPTPPHVTIRDALMNLVEKRRGRVYIRVVPSKSIIPVGAKVVKMAEKARRDYEALVLPESELPMNTLTRHQSPPVPTPSSYIQDTTYRGIHASTADLDRVLPPPPPPPAMPQHTRWKDTTVVDHPPTRSPVENHRSQFDPSTSSRARDPRLRRMEQQQQQHSTMKSAGGGRSLVQEGRSSDAFSMSDNVDIPSQKARKLDDGTRQQNDDSDDDEIYYDAKDYLDDEDDDVSPPRRMAQVAIAAKGSISAWVNNMFEKYHIQ</sequence>
<reference evidence="2" key="1">
    <citation type="journal article" date="2014" name="Genome Announc.">
        <title>De novo whole-genome sequence and genome annotation of Lichtheimia ramosa.</title>
        <authorList>
            <person name="Linde J."/>
            <person name="Schwartze V."/>
            <person name="Binder U."/>
            <person name="Lass-Florl C."/>
            <person name="Voigt K."/>
            <person name="Horn F."/>
        </authorList>
    </citation>
    <scope>NUCLEOTIDE SEQUENCE</scope>
    <source>
        <strain evidence="2">JMRC FSU:6197</strain>
    </source>
</reference>
<organism evidence="2">
    <name type="scientific">Lichtheimia ramosa</name>
    <dbReference type="NCBI Taxonomy" id="688394"/>
    <lineage>
        <taxon>Eukaryota</taxon>
        <taxon>Fungi</taxon>
        <taxon>Fungi incertae sedis</taxon>
        <taxon>Mucoromycota</taxon>
        <taxon>Mucoromycotina</taxon>
        <taxon>Mucoromycetes</taxon>
        <taxon>Mucorales</taxon>
        <taxon>Lichtheimiaceae</taxon>
        <taxon>Lichtheimia</taxon>
    </lineage>
</organism>
<feature type="compositionally biased region" description="Basic and acidic residues" evidence="1">
    <location>
        <begin position="446"/>
        <end position="456"/>
    </location>
</feature>
<dbReference type="Gene3D" id="3.30.420.10">
    <property type="entry name" value="Ribonuclease H-like superfamily/Ribonuclease H"/>
    <property type="match status" value="1"/>
</dbReference>
<dbReference type="GO" id="GO:0003676">
    <property type="term" value="F:nucleic acid binding"/>
    <property type="evidence" value="ECO:0007669"/>
    <property type="project" value="InterPro"/>
</dbReference>
<dbReference type="OrthoDB" id="2283705at2759"/>
<dbReference type="InterPro" id="IPR036397">
    <property type="entry name" value="RNaseH_sf"/>
</dbReference>
<feature type="compositionally biased region" description="Basic and acidic residues" evidence="1">
    <location>
        <begin position="394"/>
        <end position="404"/>
    </location>
</feature>
<feature type="compositionally biased region" description="Basic and acidic residues" evidence="1">
    <location>
        <begin position="60"/>
        <end position="69"/>
    </location>
</feature>
<feature type="compositionally biased region" description="Low complexity" evidence="1">
    <location>
        <begin position="1"/>
        <end position="25"/>
    </location>
</feature>
<gene>
    <name evidence="2" type="ORF">LRAMOSA02238</name>
</gene>
<accession>A0A077WLE3</accession>